<evidence type="ECO:0000256" key="4">
    <source>
        <dbReference type="ARBA" id="ARBA00022679"/>
    </source>
</evidence>
<dbReference type="Gene3D" id="1.10.510.10">
    <property type="entry name" value="Transferase(Phosphotransferase) domain 1"/>
    <property type="match status" value="1"/>
</dbReference>
<dbReference type="EMBL" id="VUOD01000002">
    <property type="protein sequence ID" value="KAA2285871.1"/>
    <property type="molecule type" value="Genomic_DNA"/>
</dbReference>
<comment type="cofactor">
    <cofactor evidence="11">
        <name>Mg(2+)</name>
        <dbReference type="ChEBI" id="CHEBI:18420"/>
    </cofactor>
</comment>
<name>A0A5B2ZFI5_9GAMM</name>
<comment type="similarity">
    <text evidence="11">Belongs to the SrkA/RdoA protein kinase family.</text>
</comment>
<comment type="subcellular location">
    <subcellularLocation>
        <location evidence="11">Cytoplasm</location>
    </subcellularLocation>
</comment>
<evidence type="ECO:0000256" key="6">
    <source>
        <dbReference type="ARBA" id="ARBA00022741"/>
    </source>
</evidence>
<sequence length="322" mass="36090">MPFADLEPAFILDAVESLGLRCDGRVLALNSYENRVYRLGMEDGPPLVAKFYRPGRWHDEAIAEEHAFALELAAAELPSVAPLAFAGSTLHHRDGHRFALFPLHGGRAPEVGDRDTLRQLGRLLARLHNVGERAAFRHRGSIGPESHGERPVAWLLEHGWLPPELEDNFAALADTLLDAIAACIERAGAVRTLRLHGDCHLGNILWRGEQAHFVDLDDCLTGPAVQDLWMLAGQGEGARRAWAWLLEGYGEFREFNLAELHLVEPLRSLRLLHHNAWIARRWQDPAFPAAFPWFAGPRHWEEVLARMQEQLAALREPPPVPA</sequence>
<evidence type="ECO:0000256" key="2">
    <source>
        <dbReference type="ARBA" id="ARBA00022527"/>
    </source>
</evidence>
<evidence type="ECO:0000256" key="9">
    <source>
        <dbReference type="ARBA" id="ARBA00022842"/>
    </source>
</evidence>
<keyword evidence="10 11" id="KW-0346">Stress response</keyword>
<keyword evidence="9 11" id="KW-0460">Magnesium</keyword>
<dbReference type="Gene3D" id="3.30.200.70">
    <property type="match status" value="1"/>
</dbReference>
<organism evidence="13 14">
    <name type="scientific">Arenimonas fontis</name>
    <dbReference type="NCBI Taxonomy" id="2608255"/>
    <lineage>
        <taxon>Bacteria</taxon>
        <taxon>Pseudomonadati</taxon>
        <taxon>Pseudomonadota</taxon>
        <taxon>Gammaproteobacteria</taxon>
        <taxon>Lysobacterales</taxon>
        <taxon>Lysobacteraceae</taxon>
        <taxon>Arenimonas</taxon>
    </lineage>
</organism>
<dbReference type="InterPro" id="IPR032882">
    <property type="entry name" value="SrkA/RdoA"/>
</dbReference>
<dbReference type="GO" id="GO:0106310">
    <property type="term" value="F:protein serine kinase activity"/>
    <property type="evidence" value="ECO:0007669"/>
    <property type="project" value="RHEA"/>
</dbReference>
<comment type="caution">
    <text evidence="13">The sequence shown here is derived from an EMBL/GenBank/DDBJ whole genome shotgun (WGS) entry which is preliminary data.</text>
</comment>
<dbReference type="InterPro" id="IPR002575">
    <property type="entry name" value="Aminoglycoside_PTrfase"/>
</dbReference>
<keyword evidence="5 11" id="KW-0479">Metal-binding</keyword>
<protein>
    <recommendedName>
        <fullName evidence="11">Stress response kinase A</fullName>
        <ecNumber evidence="11">2.7.11.1</ecNumber>
    </recommendedName>
    <alternativeName>
        <fullName evidence="11">Serine/threonine-protein kinase SrkA</fullName>
    </alternativeName>
</protein>
<comment type="function">
    <text evidence="11">A protein kinase that phosphorylates Ser and Thr residues. Probably acts to suppress the effects of stress linked to accumulation of reactive oxygen species. Probably involved in the extracytoplasmic stress response.</text>
</comment>
<dbReference type="GO" id="GO:0004674">
    <property type="term" value="F:protein serine/threonine kinase activity"/>
    <property type="evidence" value="ECO:0007669"/>
    <property type="project" value="UniProtKB-UniRule"/>
</dbReference>
<dbReference type="InterPro" id="IPR011009">
    <property type="entry name" value="Kinase-like_dom_sf"/>
</dbReference>
<evidence type="ECO:0000256" key="5">
    <source>
        <dbReference type="ARBA" id="ARBA00022723"/>
    </source>
</evidence>
<comment type="catalytic activity">
    <reaction evidence="11">
        <text>L-seryl-[protein] + ATP = O-phospho-L-seryl-[protein] + ADP + H(+)</text>
        <dbReference type="Rhea" id="RHEA:17989"/>
        <dbReference type="Rhea" id="RHEA-COMP:9863"/>
        <dbReference type="Rhea" id="RHEA-COMP:11604"/>
        <dbReference type="ChEBI" id="CHEBI:15378"/>
        <dbReference type="ChEBI" id="CHEBI:29999"/>
        <dbReference type="ChEBI" id="CHEBI:30616"/>
        <dbReference type="ChEBI" id="CHEBI:83421"/>
        <dbReference type="ChEBI" id="CHEBI:456216"/>
        <dbReference type="EC" id="2.7.11.1"/>
    </reaction>
</comment>
<comment type="catalytic activity">
    <reaction evidence="11">
        <text>L-threonyl-[protein] + ATP = O-phospho-L-threonyl-[protein] + ADP + H(+)</text>
        <dbReference type="Rhea" id="RHEA:46608"/>
        <dbReference type="Rhea" id="RHEA-COMP:11060"/>
        <dbReference type="Rhea" id="RHEA-COMP:11605"/>
        <dbReference type="ChEBI" id="CHEBI:15378"/>
        <dbReference type="ChEBI" id="CHEBI:30013"/>
        <dbReference type="ChEBI" id="CHEBI:30616"/>
        <dbReference type="ChEBI" id="CHEBI:61977"/>
        <dbReference type="ChEBI" id="CHEBI:456216"/>
        <dbReference type="EC" id="2.7.11.1"/>
    </reaction>
</comment>
<dbReference type="NCBIfam" id="NF008738">
    <property type="entry name" value="PRK11768.1"/>
    <property type="match status" value="1"/>
</dbReference>
<dbReference type="GO" id="GO:0005737">
    <property type="term" value="C:cytoplasm"/>
    <property type="evidence" value="ECO:0007669"/>
    <property type="project" value="UniProtKB-SubCell"/>
</dbReference>
<dbReference type="Pfam" id="PF01636">
    <property type="entry name" value="APH"/>
    <property type="match status" value="1"/>
</dbReference>
<dbReference type="AlphaFoldDB" id="A0A5B2ZFI5"/>
<reference evidence="13 14" key="1">
    <citation type="submission" date="2019-09" db="EMBL/GenBank/DDBJ databases">
        <title>Arenimonas chukotkensis sp. nov., a bacterium isolated from Chukotka hot spring, Arctic region, Russia.</title>
        <authorList>
            <person name="Zayulina K.S."/>
            <person name="Prokofeva M.I."/>
            <person name="Elcheninov A.G."/>
            <person name="Novikov A."/>
            <person name="Kochetkova T.V."/>
            <person name="Kublanov I.V."/>
        </authorList>
    </citation>
    <scope>NUCLEOTIDE SEQUENCE [LARGE SCALE GENOMIC DNA]</scope>
    <source>
        <strain evidence="13 14">3729k</strain>
    </source>
</reference>
<dbReference type="GO" id="GO:0000287">
    <property type="term" value="F:magnesium ion binding"/>
    <property type="evidence" value="ECO:0007669"/>
    <property type="project" value="UniProtKB-UniRule"/>
</dbReference>
<dbReference type="HAMAP" id="MF_01497">
    <property type="entry name" value="SrkA_kinase"/>
    <property type="match status" value="1"/>
</dbReference>
<evidence type="ECO:0000256" key="1">
    <source>
        <dbReference type="ARBA" id="ARBA00022490"/>
    </source>
</evidence>
<reference evidence="13 14" key="2">
    <citation type="submission" date="2019-09" db="EMBL/GenBank/DDBJ databases">
        <authorList>
            <person name="Mazur A."/>
        </authorList>
    </citation>
    <scope>NUCLEOTIDE SEQUENCE [LARGE SCALE GENOMIC DNA]</scope>
    <source>
        <strain evidence="13 14">3729k</strain>
    </source>
</reference>
<evidence type="ECO:0000256" key="8">
    <source>
        <dbReference type="ARBA" id="ARBA00022840"/>
    </source>
</evidence>
<feature type="domain" description="Aminoglycoside phosphotransferase" evidence="12">
    <location>
        <begin position="30"/>
        <end position="254"/>
    </location>
</feature>
<evidence type="ECO:0000256" key="10">
    <source>
        <dbReference type="ARBA" id="ARBA00023016"/>
    </source>
</evidence>
<accession>A0A5B2ZFI5</accession>
<feature type="site" description="ATP" evidence="11">
    <location>
        <position position="31"/>
    </location>
</feature>
<keyword evidence="2 11" id="KW-0723">Serine/threonine-protein kinase</keyword>
<feature type="active site" description="Proton acceptor" evidence="11">
    <location>
        <position position="198"/>
    </location>
</feature>
<evidence type="ECO:0000256" key="7">
    <source>
        <dbReference type="ARBA" id="ARBA00022777"/>
    </source>
</evidence>
<evidence type="ECO:0000313" key="13">
    <source>
        <dbReference type="EMBL" id="KAA2285871.1"/>
    </source>
</evidence>
<evidence type="ECO:0000313" key="14">
    <source>
        <dbReference type="Proteomes" id="UP000322165"/>
    </source>
</evidence>
<keyword evidence="1 11" id="KW-0963">Cytoplasm</keyword>
<comment type="subunit">
    <text evidence="11">Monomer.</text>
</comment>
<evidence type="ECO:0000256" key="11">
    <source>
        <dbReference type="HAMAP-Rule" id="MF_01497"/>
    </source>
</evidence>
<dbReference type="PANTHER" id="PTHR39573">
    <property type="entry name" value="STRESS RESPONSE KINASE A"/>
    <property type="match status" value="1"/>
</dbReference>
<dbReference type="GO" id="GO:0005524">
    <property type="term" value="F:ATP binding"/>
    <property type="evidence" value="ECO:0007669"/>
    <property type="project" value="UniProtKB-UniRule"/>
</dbReference>
<keyword evidence="6 11" id="KW-0547">Nucleotide-binding</keyword>
<evidence type="ECO:0000256" key="3">
    <source>
        <dbReference type="ARBA" id="ARBA00022553"/>
    </source>
</evidence>
<keyword evidence="3 11" id="KW-0597">Phosphoprotein</keyword>
<dbReference type="Proteomes" id="UP000322165">
    <property type="component" value="Unassembled WGS sequence"/>
</dbReference>
<proteinExistence type="inferred from homology"/>
<dbReference type="Gene3D" id="1.20.1270.170">
    <property type="match status" value="1"/>
</dbReference>
<feature type="binding site" evidence="11">
    <location>
        <position position="203"/>
    </location>
    <ligand>
        <name>Mg(2+)</name>
        <dbReference type="ChEBI" id="CHEBI:18420"/>
    </ligand>
</feature>
<gene>
    <name evidence="11" type="primary">srkA</name>
    <name evidence="13" type="ORF">F0415_03995</name>
</gene>
<feature type="binding site" evidence="11">
    <location>
        <position position="215"/>
    </location>
    <ligand>
        <name>Mg(2+)</name>
        <dbReference type="ChEBI" id="CHEBI:18420"/>
    </ligand>
</feature>
<keyword evidence="8 11" id="KW-0067">ATP-binding</keyword>
<dbReference type="EC" id="2.7.11.1" evidence="11"/>
<feature type="active site" evidence="11">
    <location>
        <position position="215"/>
    </location>
</feature>
<dbReference type="SUPFAM" id="SSF56112">
    <property type="entry name" value="Protein kinase-like (PK-like)"/>
    <property type="match status" value="1"/>
</dbReference>
<keyword evidence="4 11" id="KW-0808">Transferase</keyword>
<keyword evidence="7 11" id="KW-0418">Kinase</keyword>
<evidence type="ECO:0000259" key="12">
    <source>
        <dbReference type="Pfam" id="PF01636"/>
    </source>
</evidence>
<dbReference type="PANTHER" id="PTHR39573:SF1">
    <property type="entry name" value="STRESS RESPONSE KINASE A"/>
    <property type="match status" value="1"/>
</dbReference>
<keyword evidence="14" id="KW-1185">Reference proteome</keyword>